<dbReference type="GO" id="GO:0016747">
    <property type="term" value="F:acyltransferase activity, transferring groups other than amino-acyl groups"/>
    <property type="evidence" value="ECO:0007669"/>
    <property type="project" value="InterPro"/>
</dbReference>
<proteinExistence type="predicted"/>
<accession>A0A7W3QR41</accession>
<dbReference type="AlphaFoldDB" id="A0A7W3QR41"/>
<name>A0A7W3QR41_ACTNM</name>
<keyword evidence="1" id="KW-1133">Transmembrane helix</keyword>
<keyword evidence="4" id="KW-1185">Reference proteome</keyword>
<sequence length="177" mass="19110">MLAVTGTSAAPGFVREGVTPPPQAVANLFLVHTWVPARDFVYSANPASWSLGSEAFFYLLFPLVRRIPRSRLPVAAGATVALVVAVPSAALALTGPAVAPGVLDEPMVRFWFACYLPVCRLPEFVLGMVLARMVREGWRPRVGVAAPLAAALAVCLWSAPGCRSRSPTPRSRWSRWR</sequence>
<evidence type="ECO:0000313" key="3">
    <source>
        <dbReference type="EMBL" id="MBA8956395.1"/>
    </source>
</evidence>
<organism evidence="3 4">
    <name type="scientific">Actinomadura namibiensis</name>
    <dbReference type="NCBI Taxonomy" id="182080"/>
    <lineage>
        <taxon>Bacteria</taxon>
        <taxon>Bacillati</taxon>
        <taxon>Actinomycetota</taxon>
        <taxon>Actinomycetes</taxon>
        <taxon>Streptosporangiales</taxon>
        <taxon>Thermomonosporaceae</taxon>
        <taxon>Actinomadura</taxon>
    </lineage>
</organism>
<feature type="transmembrane region" description="Helical" evidence="1">
    <location>
        <begin position="110"/>
        <end position="130"/>
    </location>
</feature>
<keyword evidence="1" id="KW-0812">Transmembrane</keyword>
<gene>
    <name evidence="3" type="ORF">HNR61_008077</name>
</gene>
<feature type="domain" description="Acyltransferase 3" evidence="2">
    <location>
        <begin position="31"/>
        <end position="157"/>
    </location>
</feature>
<reference evidence="3 4" key="1">
    <citation type="submission" date="2020-08" db="EMBL/GenBank/DDBJ databases">
        <title>Genomic Encyclopedia of Type Strains, Phase IV (KMG-IV): sequencing the most valuable type-strain genomes for metagenomic binning, comparative biology and taxonomic classification.</title>
        <authorList>
            <person name="Goeker M."/>
        </authorList>
    </citation>
    <scope>NUCLEOTIDE SEQUENCE [LARGE SCALE GENOMIC DNA]</scope>
    <source>
        <strain evidence="3 4">DSM 44197</strain>
    </source>
</reference>
<dbReference type="Proteomes" id="UP000572680">
    <property type="component" value="Unassembled WGS sequence"/>
</dbReference>
<feature type="transmembrane region" description="Helical" evidence="1">
    <location>
        <begin position="76"/>
        <end position="98"/>
    </location>
</feature>
<evidence type="ECO:0000313" key="4">
    <source>
        <dbReference type="Proteomes" id="UP000572680"/>
    </source>
</evidence>
<keyword evidence="1" id="KW-0472">Membrane</keyword>
<dbReference type="Pfam" id="PF01757">
    <property type="entry name" value="Acyl_transf_3"/>
    <property type="match status" value="1"/>
</dbReference>
<dbReference type="InterPro" id="IPR002656">
    <property type="entry name" value="Acyl_transf_3_dom"/>
</dbReference>
<protein>
    <submittedName>
        <fullName evidence="3">Peptidoglycan/LPS O-acetylase OafA/YrhL</fullName>
    </submittedName>
</protein>
<comment type="caution">
    <text evidence="3">The sequence shown here is derived from an EMBL/GenBank/DDBJ whole genome shotgun (WGS) entry which is preliminary data.</text>
</comment>
<dbReference type="EMBL" id="JACJIA010000015">
    <property type="protein sequence ID" value="MBA8956395.1"/>
    <property type="molecule type" value="Genomic_DNA"/>
</dbReference>
<evidence type="ECO:0000259" key="2">
    <source>
        <dbReference type="Pfam" id="PF01757"/>
    </source>
</evidence>
<evidence type="ECO:0000256" key="1">
    <source>
        <dbReference type="SAM" id="Phobius"/>
    </source>
</evidence>